<organism evidence="5 6">
    <name type="scientific">Runella defluvii</name>
    <dbReference type="NCBI Taxonomy" id="370973"/>
    <lineage>
        <taxon>Bacteria</taxon>
        <taxon>Pseudomonadati</taxon>
        <taxon>Bacteroidota</taxon>
        <taxon>Cytophagia</taxon>
        <taxon>Cytophagales</taxon>
        <taxon>Spirosomataceae</taxon>
        <taxon>Runella</taxon>
    </lineage>
</organism>
<evidence type="ECO:0000259" key="4">
    <source>
        <dbReference type="PROSITE" id="PS01124"/>
    </source>
</evidence>
<reference evidence="5 6" key="1">
    <citation type="submission" date="2020-08" db="EMBL/GenBank/DDBJ databases">
        <title>Genomic Encyclopedia of Type Strains, Phase IV (KMG-IV): sequencing the most valuable type-strain genomes for metagenomic binning, comparative biology and taxonomic classification.</title>
        <authorList>
            <person name="Goeker M."/>
        </authorList>
    </citation>
    <scope>NUCLEOTIDE SEQUENCE [LARGE SCALE GENOMIC DNA]</scope>
    <source>
        <strain evidence="5 6">DSM 17976</strain>
    </source>
</reference>
<keyword evidence="1" id="KW-0805">Transcription regulation</keyword>
<dbReference type="EMBL" id="JACIBY010000001">
    <property type="protein sequence ID" value="MBB3836166.1"/>
    <property type="molecule type" value="Genomic_DNA"/>
</dbReference>
<evidence type="ECO:0000256" key="3">
    <source>
        <dbReference type="ARBA" id="ARBA00023163"/>
    </source>
</evidence>
<dbReference type="Proteomes" id="UP000541352">
    <property type="component" value="Unassembled WGS sequence"/>
</dbReference>
<keyword evidence="3" id="KW-0804">Transcription</keyword>
<dbReference type="PANTHER" id="PTHR43280:SF32">
    <property type="entry name" value="TRANSCRIPTIONAL REGULATORY PROTEIN"/>
    <property type="match status" value="1"/>
</dbReference>
<evidence type="ECO:0000313" key="5">
    <source>
        <dbReference type="EMBL" id="MBB3836166.1"/>
    </source>
</evidence>
<evidence type="ECO:0000256" key="1">
    <source>
        <dbReference type="ARBA" id="ARBA00023015"/>
    </source>
</evidence>
<accession>A0A7W5ZFA6</accession>
<dbReference type="InterPro" id="IPR018060">
    <property type="entry name" value="HTH_AraC"/>
</dbReference>
<dbReference type="InterPro" id="IPR009057">
    <property type="entry name" value="Homeodomain-like_sf"/>
</dbReference>
<feature type="domain" description="HTH araC/xylS-type" evidence="4">
    <location>
        <begin position="177"/>
        <end position="275"/>
    </location>
</feature>
<gene>
    <name evidence="5" type="ORF">FHS57_000148</name>
</gene>
<evidence type="ECO:0000256" key="2">
    <source>
        <dbReference type="ARBA" id="ARBA00023125"/>
    </source>
</evidence>
<keyword evidence="2 5" id="KW-0238">DNA-binding</keyword>
<proteinExistence type="predicted"/>
<evidence type="ECO:0000313" key="6">
    <source>
        <dbReference type="Proteomes" id="UP000541352"/>
    </source>
</evidence>
<dbReference type="SUPFAM" id="SSF46689">
    <property type="entry name" value="Homeodomain-like"/>
    <property type="match status" value="1"/>
</dbReference>
<dbReference type="SMART" id="SM00342">
    <property type="entry name" value="HTH_ARAC"/>
    <property type="match status" value="1"/>
</dbReference>
<dbReference type="PROSITE" id="PS01124">
    <property type="entry name" value="HTH_ARAC_FAMILY_2"/>
    <property type="match status" value="1"/>
</dbReference>
<dbReference type="AlphaFoldDB" id="A0A7W5ZFA6"/>
<dbReference type="PANTHER" id="PTHR43280">
    <property type="entry name" value="ARAC-FAMILY TRANSCRIPTIONAL REGULATOR"/>
    <property type="match status" value="1"/>
</dbReference>
<dbReference type="GO" id="GO:0043565">
    <property type="term" value="F:sequence-specific DNA binding"/>
    <property type="evidence" value="ECO:0007669"/>
    <property type="project" value="InterPro"/>
</dbReference>
<protein>
    <submittedName>
        <fullName evidence="5">AraC-like DNA-binding protein</fullName>
    </submittedName>
</protein>
<name>A0A7W5ZFA6_9BACT</name>
<sequence>MLKEFSLKQFGNLRSLDSEISDSILQSIEEHIKILFLPKNTAIQVDFQHFLLDSDALLFINPKVVIQFSQNENNKEILLHFNRDFYCIEIHDQEVACDGILYNNVFEVPFIKLRDSQSSYMQKVIREIQNEMENDDASTEEMLRILLKLIILKSTRIWKEQHQLADNEQHADVQFLRKFSKLVEQHYKTHHTVADYADMLFITPKNLSKKIGLLSKDTPNDIIKNRIILESKRLLAHTSLSVKEIAYSLNYEDDAYFVRFFTKNTGISPTSFRKQF</sequence>
<dbReference type="RefSeq" id="WP_183970951.1">
    <property type="nucleotide sequence ID" value="NZ_JACIBY010000001.1"/>
</dbReference>
<dbReference type="GO" id="GO:0003700">
    <property type="term" value="F:DNA-binding transcription factor activity"/>
    <property type="evidence" value="ECO:0007669"/>
    <property type="project" value="InterPro"/>
</dbReference>
<comment type="caution">
    <text evidence="5">The sequence shown here is derived from an EMBL/GenBank/DDBJ whole genome shotgun (WGS) entry which is preliminary data.</text>
</comment>
<dbReference type="Pfam" id="PF12833">
    <property type="entry name" value="HTH_18"/>
    <property type="match status" value="1"/>
</dbReference>
<keyword evidence="6" id="KW-1185">Reference proteome</keyword>
<dbReference type="Gene3D" id="1.10.10.60">
    <property type="entry name" value="Homeodomain-like"/>
    <property type="match status" value="1"/>
</dbReference>